<dbReference type="PANTHER" id="PTHR11091:SF0">
    <property type="entry name" value="MALATE DEHYDROGENASE"/>
    <property type="match status" value="1"/>
</dbReference>
<dbReference type="EMBL" id="JAERQM010000005">
    <property type="protein sequence ID" value="MBU8545687.1"/>
    <property type="molecule type" value="Genomic_DNA"/>
</dbReference>
<comment type="caution">
    <text evidence="1">The sequence shown here is derived from an EMBL/GenBank/DDBJ whole genome shotgun (WGS) entry which is preliminary data.</text>
</comment>
<name>A0ABS6HAD6_9PROT</name>
<protein>
    <submittedName>
        <fullName evidence="1">Ldh family oxidoreductase</fullName>
    </submittedName>
</protein>
<dbReference type="InterPro" id="IPR003767">
    <property type="entry name" value="Malate/L-lactate_DH-like"/>
</dbReference>
<proteinExistence type="predicted"/>
<gene>
    <name evidence="1" type="ORF">JJQ90_18325</name>
</gene>
<dbReference type="Proteomes" id="UP000689967">
    <property type="component" value="Unassembled WGS sequence"/>
</dbReference>
<reference evidence="1 2" key="1">
    <citation type="submission" date="2021-01" db="EMBL/GenBank/DDBJ databases">
        <title>Roseomonas sp. nov, a bacterium isolated from an oil production mixture in Yumen Oilfield.</title>
        <authorList>
            <person name="Wu D."/>
        </authorList>
    </citation>
    <scope>NUCLEOTIDE SEQUENCE [LARGE SCALE GENOMIC DNA]</scope>
    <source>
        <strain evidence="1 2">ROY-5-3</strain>
    </source>
</reference>
<organism evidence="1 2">
    <name type="scientific">Falsiroseomonas oleicola</name>
    <dbReference type="NCBI Taxonomy" id="2801474"/>
    <lineage>
        <taxon>Bacteria</taxon>
        <taxon>Pseudomonadati</taxon>
        <taxon>Pseudomonadota</taxon>
        <taxon>Alphaproteobacteria</taxon>
        <taxon>Acetobacterales</taxon>
        <taxon>Roseomonadaceae</taxon>
        <taxon>Falsiroseomonas</taxon>
    </lineage>
</organism>
<dbReference type="PANTHER" id="PTHR11091">
    <property type="entry name" value="OXIDOREDUCTASE-RELATED"/>
    <property type="match status" value="1"/>
</dbReference>
<dbReference type="RefSeq" id="WP_216877686.1">
    <property type="nucleotide sequence ID" value="NZ_JAERQM010000005.1"/>
</dbReference>
<accession>A0ABS6HAD6</accession>
<dbReference type="Pfam" id="PF02615">
    <property type="entry name" value="Ldh_2"/>
    <property type="match status" value="1"/>
</dbReference>
<sequence>MSDMHLVPVETCRAQITAVLTAWGMAPETVRVTAEVMIETDLAGVDSHGISMLMDYDESRRKGRLNLQAQPRILRQNPVTALVDADAGLGHPAAVFGMKLAMEKAKVAGVGVVAVRNSHHFGAAGYYAALAPAEGLVGMVTSATRSISVVPTRGSIPLLGTNPIAFAAPAGRNTLFRLDMATSSCASNKVKVHDLQGKPLPAGWVLDEAGQPVTDAAEAWHRLRVTHQGGLTPLGGTADMASHKGYGLAMMVHILGGVLSGASFSPIRNRTQRPEDPDNLGHFFMAIDPDCFRDEGEFEADLDEAIDVLRATPPADPQKPVLVAGDPEVASRARRLAEGIPIPDSLARQLRGVCERAGVTCLMP</sequence>
<evidence type="ECO:0000313" key="2">
    <source>
        <dbReference type="Proteomes" id="UP000689967"/>
    </source>
</evidence>
<evidence type="ECO:0000313" key="1">
    <source>
        <dbReference type="EMBL" id="MBU8545687.1"/>
    </source>
</evidence>
<keyword evidence="2" id="KW-1185">Reference proteome</keyword>